<reference evidence="3" key="1">
    <citation type="journal article" date="2017" name="Nat. Commun.">
        <title>The asparagus genome sheds light on the origin and evolution of a young Y chromosome.</title>
        <authorList>
            <person name="Harkess A."/>
            <person name="Zhou J."/>
            <person name="Xu C."/>
            <person name="Bowers J.E."/>
            <person name="Van der Hulst R."/>
            <person name="Ayyampalayam S."/>
            <person name="Mercati F."/>
            <person name="Riccardi P."/>
            <person name="McKain M.R."/>
            <person name="Kakrana A."/>
            <person name="Tang H."/>
            <person name="Ray J."/>
            <person name="Groenendijk J."/>
            <person name="Arikit S."/>
            <person name="Mathioni S.M."/>
            <person name="Nakano M."/>
            <person name="Shan H."/>
            <person name="Telgmann-Rauber A."/>
            <person name="Kanno A."/>
            <person name="Yue Z."/>
            <person name="Chen H."/>
            <person name="Li W."/>
            <person name="Chen Y."/>
            <person name="Xu X."/>
            <person name="Zhang Y."/>
            <person name="Luo S."/>
            <person name="Chen H."/>
            <person name="Gao J."/>
            <person name="Mao Z."/>
            <person name="Pires J.C."/>
            <person name="Luo M."/>
            <person name="Kudrna D."/>
            <person name="Wing R.A."/>
            <person name="Meyers B.C."/>
            <person name="Yi K."/>
            <person name="Kong H."/>
            <person name="Lavrijsen P."/>
            <person name="Sunseri F."/>
            <person name="Falavigna A."/>
            <person name="Ye Y."/>
            <person name="Leebens-Mack J.H."/>
            <person name="Chen G."/>
        </authorList>
    </citation>
    <scope>NUCLEOTIDE SEQUENCE [LARGE SCALE GENOMIC DNA]</scope>
    <source>
        <strain evidence="3">cv. DH0086</strain>
    </source>
</reference>
<feature type="region of interest" description="Disordered" evidence="1">
    <location>
        <begin position="34"/>
        <end position="62"/>
    </location>
</feature>
<accession>A0A5P1ETW1</accession>
<organism evidence="2 3">
    <name type="scientific">Asparagus officinalis</name>
    <name type="common">Garden asparagus</name>
    <dbReference type="NCBI Taxonomy" id="4686"/>
    <lineage>
        <taxon>Eukaryota</taxon>
        <taxon>Viridiplantae</taxon>
        <taxon>Streptophyta</taxon>
        <taxon>Embryophyta</taxon>
        <taxon>Tracheophyta</taxon>
        <taxon>Spermatophyta</taxon>
        <taxon>Magnoliopsida</taxon>
        <taxon>Liliopsida</taxon>
        <taxon>Asparagales</taxon>
        <taxon>Asparagaceae</taxon>
        <taxon>Asparagoideae</taxon>
        <taxon>Asparagus</taxon>
    </lineage>
</organism>
<sequence>MSYTPYIIGSQLIEKRMAVAFTRFSYWIWGSKDHETPNTSPNSSSEFPSGYREPDSLRFSSIGPRIRSSTRRVKRKWQSREERRRIDREYDIVLVPSDGGCMSGSESEDSDWSVGWLEPHGSDFDSDAENSFAVLVPCYGRGRCEKVEAMKSGALGAVYEQNVYSSADKDYIEQWLSSLQEV</sequence>
<dbReference type="OMA" id="WGFKERE"/>
<dbReference type="EMBL" id="CM007385">
    <property type="protein sequence ID" value="ONK69478.1"/>
    <property type="molecule type" value="Genomic_DNA"/>
</dbReference>
<dbReference type="Proteomes" id="UP000243459">
    <property type="component" value="Chromosome 5"/>
</dbReference>
<protein>
    <submittedName>
        <fullName evidence="2">Uncharacterized protein</fullName>
    </submittedName>
</protein>
<dbReference type="AlphaFoldDB" id="A0A5P1ETW1"/>
<keyword evidence="3" id="KW-1185">Reference proteome</keyword>
<dbReference type="PANTHER" id="PTHR34464">
    <property type="entry name" value="OS09G0376300 PROTEIN"/>
    <property type="match status" value="1"/>
</dbReference>
<dbReference type="PANTHER" id="PTHR34464:SF3">
    <property type="entry name" value="OS09G0376300 PROTEIN"/>
    <property type="match status" value="1"/>
</dbReference>
<gene>
    <name evidence="2" type="ORF">A4U43_C05F23370</name>
</gene>
<evidence type="ECO:0000256" key="1">
    <source>
        <dbReference type="SAM" id="MobiDB-lite"/>
    </source>
</evidence>
<evidence type="ECO:0000313" key="3">
    <source>
        <dbReference type="Proteomes" id="UP000243459"/>
    </source>
</evidence>
<proteinExistence type="predicted"/>
<name>A0A5P1ETW1_ASPOF</name>
<feature type="compositionally biased region" description="Polar residues" evidence="1">
    <location>
        <begin position="37"/>
        <end position="47"/>
    </location>
</feature>
<evidence type="ECO:0000313" key="2">
    <source>
        <dbReference type="EMBL" id="ONK69478.1"/>
    </source>
</evidence>
<dbReference type="Gramene" id="ONK69478">
    <property type="protein sequence ID" value="ONK69478"/>
    <property type="gene ID" value="A4U43_C05F23370"/>
</dbReference>